<gene>
    <name evidence="1" type="ORF">H206_00221</name>
</gene>
<dbReference type="AlphaFoldDB" id="A0A3S3QGJ1"/>
<dbReference type="Proteomes" id="UP000287853">
    <property type="component" value="Unassembled WGS sequence"/>
</dbReference>
<keyword evidence="2" id="KW-1185">Reference proteome</keyword>
<organism evidence="1 2">
    <name type="scientific">Candidatus Electrothrix aarhusensis</name>
    <dbReference type="NCBI Taxonomy" id="1859131"/>
    <lineage>
        <taxon>Bacteria</taxon>
        <taxon>Pseudomonadati</taxon>
        <taxon>Thermodesulfobacteriota</taxon>
        <taxon>Desulfobulbia</taxon>
        <taxon>Desulfobulbales</taxon>
        <taxon>Desulfobulbaceae</taxon>
        <taxon>Candidatus Electrothrix</taxon>
    </lineage>
</organism>
<dbReference type="EMBL" id="MTKO01000046">
    <property type="protein sequence ID" value="RWX46910.1"/>
    <property type="molecule type" value="Genomic_DNA"/>
</dbReference>
<evidence type="ECO:0000313" key="1">
    <source>
        <dbReference type="EMBL" id="RWX46910.1"/>
    </source>
</evidence>
<accession>A0A3S3QGJ1</accession>
<sequence>MIKHLSILVIWLLIFTSSAMPFSADFSQEETSDEQRQENLDRTQHLINTIETYLLNNDVFVGIMSRRGAGDPETGVSDTDSLDLTGMAHTGFIIRSGFSKKADYITFNLVRKKGVKKVGSEEYDLSELKVWSLPNFFIGSFEKDAIVFLPEKKVQLKLWNLLRANGALDIEKKKRYLKGAAGKQLVDDKGMPRFVTDLFIKNGAFALLHNPEYNLLSDYTEMSTQNCNELLLKTYIGIRDFWQLTEQETDGNGITNAALRNYRTQIAKSIEANFTPSQMILSRTKSTFAFTQNIRFGERHKESPSFLGLKLKREKFNVVGVDSFCDPKNQKYLGWSDFKVFREKHDPKSGWSIEDRGKNYVKVNRLSGQKNEIELK</sequence>
<reference evidence="1 2" key="1">
    <citation type="submission" date="2017-01" db="EMBL/GenBank/DDBJ databases">
        <title>The cable genome- insights into the physiology and evolution of filamentous bacteria capable of sulfide oxidation via long distance electron transfer.</title>
        <authorList>
            <person name="Schreiber L."/>
            <person name="Bjerg J.T."/>
            <person name="Boggild A."/>
            <person name="Van De Vossenberg J."/>
            <person name="Meysman F."/>
            <person name="Nielsen L.P."/>
            <person name="Schramm A."/>
            <person name="Kjeldsen K.U."/>
        </authorList>
    </citation>
    <scope>NUCLEOTIDE SEQUENCE [LARGE SCALE GENOMIC DNA]</scope>
    <source>
        <strain evidence="1">MCF</strain>
    </source>
</reference>
<name>A0A3S3QGJ1_9BACT</name>
<comment type="caution">
    <text evidence="1">The sequence shown here is derived from an EMBL/GenBank/DDBJ whole genome shotgun (WGS) entry which is preliminary data.</text>
</comment>
<protein>
    <submittedName>
        <fullName evidence="1">Uncharacterized protein</fullName>
    </submittedName>
</protein>
<proteinExistence type="predicted"/>
<evidence type="ECO:0000313" key="2">
    <source>
        <dbReference type="Proteomes" id="UP000287853"/>
    </source>
</evidence>